<dbReference type="InterPro" id="IPR011055">
    <property type="entry name" value="Dup_hybrid_motif"/>
</dbReference>
<proteinExistence type="predicted"/>
<dbReference type="PANTHER" id="PTHR21666:SF270">
    <property type="entry name" value="MUREIN HYDROLASE ACTIVATOR ENVC"/>
    <property type="match status" value="1"/>
</dbReference>
<comment type="caution">
    <text evidence="2">The sequence shown here is derived from an EMBL/GenBank/DDBJ whole genome shotgun (WGS) entry which is preliminary data.</text>
</comment>
<gene>
    <name evidence="2" type="ORF">GCM10022409_01030</name>
</gene>
<dbReference type="Pfam" id="PF01551">
    <property type="entry name" value="Peptidase_M23"/>
    <property type="match status" value="1"/>
</dbReference>
<dbReference type="CDD" id="cd12797">
    <property type="entry name" value="M23_peptidase"/>
    <property type="match status" value="1"/>
</dbReference>
<feature type="domain" description="M23ase beta-sheet core" evidence="1">
    <location>
        <begin position="1"/>
        <end position="89"/>
    </location>
</feature>
<dbReference type="InterPro" id="IPR016047">
    <property type="entry name" value="M23ase_b-sheet_dom"/>
</dbReference>
<sequence>MPEGTEIVAAREGVVVQIEKNNTESCPREECSKFNNYIIIMHSDGSFARYAHIRYNGTSLSVGGTVKKGDIIAYSGNVGWSSGPHLHFVCFLPGFGKGNSLETKFRVDEGGNAVLLQPGNFYSKAY</sequence>
<dbReference type="PANTHER" id="PTHR21666">
    <property type="entry name" value="PEPTIDASE-RELATED"/>
    <property type="match status" value="1"/>
</dbReference>
<name>A0ABP7T5S7_9BACT</name>
<dbReference type="SUPFAM" id="SSF51261">
    <property type="entry name" value="Duplicated hybrid motif"/>
    <property type="match status" value="1"/>
</dbReference>
<reference evidence="3" key="1">
    <citation type="journal article" date="2019" name="Int. J. Syst. Evol. Microbiol.">
        <title>The Global Catalogue of Microorganisms (GCM) 10K type strain sequencing project: providing services to taxonomists for standard genome sequencing and annotation.</title>
        <authorList>
            <consortium name="The Broad Institute Genomics Platform"/>
            <consortium name="The Broad Institute Genome Sequencing Center for Infectious Disease"/>
            <person name="Wu L."/>
            <person name="Ma J."/>
        </authorList>
    </citation>
    <scope>NUCLEOTIDE SEQUENCE [LARGE SCALE GENOMIC DNA]</scope>
    <source>
        <strain evidence="3">JCM 17225</strain>
    </source>
</reference>
<dbReference type="Gene3D" id="2.70.70.10">
    <property type="entry name" value="Glucose Permease (Domain IIA)"/>
    <property type="match status" value="1"/>
</dbReference>
<evidence type="ECO:0000259" key="1">
    <source>
        <dbReference type="Pfam" id="PF01551"/>
    </source>
</evidence>
<keyword evidence="3" id="KW-1185">Reference proteome</keyword>
<evidence type="ECO:0000313" key="3">
    <source>
        <dbReference type="Proteomes" id="UP001501469"/>
    </source>
</evidence>
<dbReference type="EMBL" id="BAABDK010000001">
    <property type="protein sequence ID" value="GAA4021216.1"/>
    <property type="molecule type" value="Genomic_DNA"/>
</dbReference>
<protein>
    <recommendedName>
        <fullName evidence="1">M23ase beta-sheet core domain-containing protein</fullName>
    </recommendedName>
</protein>
<accession>A0ABP7T5S7</accession>
<evidence type="ECO:0000313" key="2">
    <source>
        <dbReference type="EMBL" id="GAA4021216.1"/>
    </source>
</evidence>
<dbReference type="Proteomes" id="UP001501469">
    <property type="component" value="Unassembled WGS sequence"/>
</dbReference>
<organism evidence="2 3">
    <name type="scientific">Hymenobacter glaciei</name>
    <dbReference type="NCBI Taxonomy" id="877209"/>
    <lineage>
        <taxon>Bacteria</taxon>
        <taxon>Pseudomonadati</taxon>
        <taxon>Bacteroidota</taxon>
        <taxon>Cytophagia</taxon>
        <taxon>Cytophagales</taxon>
        <taxon>Hymenobacteraceae</taxon>
        <taxon>Hymenobacter</taxon>
    </lineage>
</organism>
<dbReference type="InterPro" id="IPR050570">
    <property type="entry name" value="Cell_wall_metabolism_enzyme"/>
</dbReference>